<feature type="region of interest" description="Disordered" evidence="1">
    <location>
        <begin position="82"/>
        <end position="120"/>
    </location>
</feature>
<evidence type="ECO:0000256" key="1">
    <source>
        <dbReference type="SAM" id="MobiDB-lite"/>
    </source>
</evidence>
<sequence length="145" mass="16689">FVAAKTINEEKRFLKYDCPPRTYLLDREAIILWDPNIFDPERHALYAEEVAATTIQAAYRGFKTRQSIDRDNEAAQVIQKAYRKHAGKESEQKWYAESDGSDQEHDEGEENGKKGLPLSEKIRKSVTSIFRKASSHVQEDQNDVS</sequence>
<name>A0AAV4PFX6_9ARAC</name>
<dbReference type="InterPro" id="IPR027417">
    <property type="entry name" value="P-loop_NTPase"/>
</dbReference>
<accession>A0AAV4PFX6</accession>
<dbReference type="Gene3D" id="1.20.5.190">
    <property type="match status" value="1"/>
</dbReference>
<dbReference type="SUPFAM" id="SSF52540">
    <property type="entry name" value="P-loop containing nucleoside triphosphate hydrolases"/>
    <property type="match status" value="1"/>
</dbReference>
<dbReference type="CDD" id="cd23767">
    <property type="entry name" value="IQCD"/>
    <property type="match status" value="1"/>
</dbReference>
<comment type="caution">
    <text evidence="2">The sequence shown here is derived from an EMBL/GenBank/DDBJ whole genome shotgun (WGS) entry which is preliminary data.</text>
</comment>
<dbReference type="PROSITE" id="PS50096">
    <property type="entry name" value="IQ"/>
    <property type="match status" value="1"/>
</dbReference>
<evidence type="ECO:0000313" key="2">
    <source>
        <dbReference type="EMBL" id="GIX96055.1"/>
    </source>
</evidence>
<gene>
    <name evidence="2" type="ORF">CDAR_7101</name>
</gene>
<dbReference type="EMBL" id="BPLQ01002854">
    <property type="protein sequence ID" value="GIX96055.1"/>
    <property type="molecule type" value="Genomic_DNA"/>
</dbReference>
<proteinExistence type="predicted"/>
<reference evidence="2 3" key="1">
    <citation type="submission" date="2021-06" db="EMBL/GenBank/DDBJ databases">
        <title>Caerostris darwini draft genome.</title>
        <authorList>
            <person name="Kono N."/>
            <person name="Arakawa K."/>
        </authorList>
    </citation>
    <scope>NUCLEOTIDE SEQUENCE [LARGE SCALE GENOMIC DNA]</scope>
</reference>
<evidence type="ECO:0000313" key="3">
    <source>
        <dbReference type="Proteomes" id="UP001054837"/>
    </source>
</evidence>
<keyword evidence="3" id="KW-1185">Reference proteome</keyword>
<dbReference type="Proteomes" id="UP001054837">
    <property type="component" value="Unassembled WGS sequence"/>
</dbReference>
<dbReference type="AlphaFoldDB" id="A0AAV4PFX6"/>
<protein>
    <submittedName>
        <fullName evidence="2">Uncharacterized protein</fullName>
    </submittedName>
</protein>
<dbReference type="Pfam" id="PF00612">
    <property type="entry name" value="IQ"/>
    <property type="match status" value="1"/>
</dbReference>
<feature type="compositionally biased region" description="Basic and acidic residues" evidence="1">
    <location>
        <begin position="87"/>
        <end position="96"/>
    </location>
</feature>
<feature type="non-terminal residue" evidence="2">
    <location>
        <position position="1"/>
    </location>
</feature>
<feature type="compositionally biased region" description="Acidic residues" evidence="1">
    <location>
        <begin position="99"/>
        <end position="109"/>
    </location>
</feature>
<organism evidence="2 3">
    <name type="scientific">Caerostris darwini</name>
    <dbReference type="NCBI Taxonomy" id="1538125"/>
    <lineage>
        <taxon>Eukaryota</taxon>
        <taxon>Metazoa</taxon>
        <taxon>Ecdysozoa</taxon>
        <taxon>Arthropoda</taxon>
        <taxon>Chelicerata</taxon>
        <taxon>Arachnida</taxon>
        <taxon>Araneae</taxon>
        <taxon>Araneomorphae</taxon>
        <taxon>Entelegynae</taxon>
        <taxon>Araneoidea</taxon>
        <taxon>Araneidae</taxon>
        <taxon>Caerostris</taxon>
    </lineage>
</organism>
<dbReference type="InterPro" id="IPR000048">
    <property type="entry name" value="IQ_motif_EF-hand-BS"/>
</dbReference>